<dbReference type="InterPro" id="IPR044492">
    <property type="entry name" value="P_typ_ATPase_HD_dom"/>
</dbReference>
<dbReference type="PANTHER" id="PTHR48085">
    <property type="entry name" value="CADMIUM/ZINC-TRANSPORTING ATPASE HMA2-RELATED"/>
    <property type="match status" value="1"/>
</dbReference>
<evidence type="ECO:0000259" key="17">
    <source>
        <dbReference type="PROSITE" id="PS50846"/>
    </source>
</evidence>
<dbReference type="SUPFAM" id="SSF56784">
    <property type="entry name" value="HAD-like"/>
    <property type="match status" value="1"/>
</dbReference>
<dbReference type="PRINTS" id="PR00119">
    <property type="entry name" value="CATATPASE"/>
</dbReference>
<evidence type="ECO:0000256" key="14">
    <source>
        <dbReference type="ARBA" id="ARBA00039103"/>
    </source>
</evidence>
<feature type="transmembrane region" description="Helical" evidence="16">
    <location>
        <begin position="772"/>
        <end position="791"/>
    </location>
</feature>
<evidence type="ECO:0000256" key="9">
    <source>
        <dbReference type="ARBA" id="ARBA00022840"/>
    </source>
</evidence>
<feature type="domain" description="HMA" evidence="17">
    <location>
        <begin position="54"/>
        <end position="119"/>
    </location>
</feature>
<gene>
    <name evidence="18" type="ORF">SGA02_00920</name>
</gene>
<feature type="transmembrane region" description="Helical" evidence="16">
    <location>
        <begin position="228"/>
        <end position="246"/>
    </location>
</feature>
<dbReference type="Gene3D" id="2.70.150.10">
    <property type="entry name" value="Calcium-transporting ATPase, cytoplasmic transduction domain A"/>
    <property type="match status" value="1"/>
</dbReference>
<dbReference type="Pfam" id="PF00122">
    <property type="entry name" value="E1-E2_ATPase"/>
    <property type="match status" value="1"/>
</dbReference>
<evidence type="ECO:0000256" key="4">
    <source>
        <dbReference type="ARBA" id="ARBA00022539"/>
    </source>
</evidence>
<comment type="caution">
    <text evidence="18">The sequence shown here is derived from an EMBL/GenBank/DDBJ whole genome shotgun (WGS) entry which is preliminary data.</text>
</comment>
<keyword evidence="8 16" id="KW-0547">Nucleotide-binding</keyword>
<dbReference type="PANTHER" id="PTHR48085:SF5">
    <property type="entry name" value="CADMIUM_ZINC-TRANSPORTING ATPASE HMA4-RELATED"/>
    <property type="match status" value="1"/>
</dbReference>
<dbReference type="PRINTS" id="PR00941">
    <property type="entry name" value="CDATPASE"/>
</dbReference>
<keyword evidence="12" id="KW-0406">Ion transport</keyword>
<evidence type="ECO:0000256" key="8">
    <source>
        <dbReference type="ARBA" id="ARBA00022741"/>
    </source>
</evidence>
<evidence type="ECO:0000256" key="7">
    <source>
        <dbReference type="ARBA" id="ARBA00022723"/>
    </source>
</evidence>
<dbReference type="InterPro" id="IPR023298">
    <property type="entry name" value="ATPase_P-typ_TM_dom_sf"/>
</dbReference>
<keyword evidence="3" id="KW-0813">Transport</keyword>
<dbReference type="PROSITE" id="PS50846">
    <property type="entry name" value="HMA_2"/>
    <property type="match status" value="2"/>
</dbReference>
<dbReference type="NCBIfam" id="TIGR01511">
    <property type="entry name" value="ATPase-IB1_Cu"/>
    <property type="match status" value="1"/>
</dbReference>
<evidence type="ECO:0000256" key="11">
    <source>
        <dbReference type="ARBA" id="ARBA00022989"/>
    </source>
</evidence>
<dbReference type="InterPro" id="IPR051014">
    <property type="entry name" value="Cation_Transport_ATPase_IB"/>
</dbReference>
<keyword evidence="6 16" id="KW-0812">Transmembrane</keyword>
<keyword evidence="7 16" id="KW-0479">Metal-binding</keyword>
<evidence type="ECO:0000256" key="6">
    <source>
        <dbReference type="ARBA" id="ARBA00022692"/>
    </source>
</evidence>
<keyword evidence="19" id="KW-1185">Reference proteome</keyword>
<feature type="transmembrane region" description="Helical" evidence="16">
    <location>
        <begin position="200"/>
        <end position="222"/>
    </location>
</feature>
<evidence type="ECO:0000313" key="19">
    <source>
        <dbReference type="Proteomes" id="UP000321057"/>
    </source>
</evidence>
<dbReference type="Pfam" id="PF00403">
    <property type="entry name" value="HMA"/>
    <property type="match status" value="2"/>
</dbReference>
<evidence type="ECO:0000256" key="1">
    <source>
        <dbReference type="ARBA" id="ARBA00004141"/>
    </source>
</evidence>
<dbReference type="SUPFAM" id="SSF81665">
    <property type="entry name" value="Calcium ATPase, transmembrane domain M"/>
    <property type="match status" value="1"/>
</dbReference>
<keyword evidence="5" id="KW-0597">Phosphoprotein</keyword>
<dbReference type="Gene3D" id="3.40.50.1000">
    <property type="entry name" value="HAD superfamily/HAD-like"/>
    <property type="match status" value="1"/>
</dbReference>
<dbReference type="NCBIfam" id="TIGR01512">
    <property type="entry name" value="ATPase-IB2_Cd"/>
    <property type="match status" value="1"/>
</dbReference>
<evidence type="ECO:0000256" key="16">
    <source>
        <dbReference type="RuleBase" id="RU362081"/>
    </source>
</evidence>
<evidence type="ECO:0000256" key="5">
    <source>
        <dbReference type="ARBA" id="ARBA00022553"/>
    </source>
</evidence>
<reference evidence="18 19" key="1">
    <citation type="submission" date="2019-07" db="EMBL/GenBank/DDBJ databases">
        <title>Whole genome shotgun sequence of Staphylococcus gallinarum NBRC 109767.</title>
        <authorList>
            <person name="Hosoyama A."/>
            <person name="Uohara A."/>
            <person name="Ohji S."/>
            <person name="Ichikawa N."/>
        </authorList>
    </citation>
    <scope>NUCLEOTIDE SEQUENCE [LARGE SCALE GENOMIC DNA]</scope>
    <source>
        <strain evidence="18 19">NBRC 109767</strain>
    </source>
</reference>
<dbReference type="EMBL" id="BKAX01000001">
    <property type="protein sequence ID" value="GEQ04264.1"/>
    <property type="molecule type" value="Genomic_DNA"/>
</dbReference>
<sequence>MSRQQYRGNNLQGHHDKAVEAHDNHCCTINSHEVNDHSNNSETDSQTVKQSAETYYILKITGMDCNNCAKTIEQSVLKLNVVQDARISFATGKLHLNVNCKEDIQQVIQTIEQLGYGVSVLSNAGTETVFKIQGMDCSDCAKTIEQHMTQLDYVDRASVNFATGKLALQYNGQPKQVIKEVAKLGYSATLSNEQTQQQSILTLFKLPLISLILLLCAWLFTYFSMSNILVNTLLLTAIIICAFKTVKSGIFALKAKRLDMNVLMSVAIIGAVLLGEYFEATMVILLFVIGTSLQQASIEKTRATIQSLMNLTPQVARVKQEDGWSEQSVASIAVGNIIQIRPGDRVPLDGVIIEGTSAINQAPITGESIPVNKSMGDEVYAGTINEDNTLVIEVTKTEQQTMLAHIIDLVETAQEQQAPTQSFIDRFAEIYTPVVFVLALLVMIVPPLFAFGTWGSWIYKGLELLVIACPCALVISTPVAIVTAIGNAAKNGILIKGGSYLEQLSSLNVLAFDKTGTLTTGEPTVRSVVEIDSDKQQLIAIAQVLESQSSHPIGQAILNYTDPQNNLTSMQPETFENIPGKGISAVIKGERYFAGNMSFVASINDKVTQYQHAILNHMTQGETVVVIANQSQLLGYITLSDKVREGTQETMLKLKRCGIEETIMLTGDNKGSAKNIARSSGIKSYYAELLPEDKLRQIEMIQQQGKVVGMIGDGINDAPALATSNIGIAMGGIGTDTAMETADVVLMTDKLEYVHYAIQLSKRTTAIIKQNIYFSIIIKLIAFMLVFPGWLTLWLAILSDTGAAVLVVLNALRLLKGIKI</sequence>
<dbReference type="Gene3D" id="3.40.1110.10">
    <property type="entry name" value="Calcium-transporting ATPase, cytoplasmic domain N"/>
    <property type="match status" value="1"/>
</dbReference>
<keyword evidence="4" id="KW-0104">Cadmium</keyword>
<dbReference type="SFLD" id="SFLDF00027">
    <property type="entry name" value="p-type_atpase"/>
    <property type="match status" value="1"/>
</dbReference>
<keyword evidence="11 16" id="KW-1133">Transmembrane helix</keyword>
<dbReference type="SUPFAM" id="SSF81653">
    <property type="entry name" value="Calcium ATPase, transduction domain A"/>
    <property type="match status" value="1"/>
</dbReference>
<dbReference type="CDD" id="cd00371">
    <property type="entry name" value="HMA"/>
    <property type="match status" value="2"/>
</dbReference>
<evidence type="ECO:0000256" key="2">
    <source>
        <dbReference type="ARBA" id="ARBA00006024"/>
    </source>
</evidence>
<dbReference type="InterPro" id="IPR018303">
    <property type="entry name" value="ATPase_P-typ_P_site"/>
</dbReference>
<dbReference type="InterPro" id="IPR036412">
    <property type="entry name" value="HAD-like_sf"/>
</dbReference>
<dbReference type="NCBIfam" id="TIGR01494">
    <property type="entry name" value="ATPase_P-type"/>
    <property type="match status" value="1"/>
</dbReference>
<protein>
    <recommendedName>
        <fullName evidence="14">Cd(2+)-exporting ATPase</fullName>
        <ecNumber evidence="14">7.2.2.21</ecNumber>
    </recommendedName>
</protein>
<comment type="catalytic activity">
    <reaction evidence="15">
        <text>Cd(2+)(in) + ATP + H2O = Cd(2+)(out) + ADP + phosphate + H(+)</text>
        <dbReference type="Rhea" id="RHEA:12132"/>
        <dbReference type="ChEBI" id="CHEBI:15377"/>
        <dbReference type="ChEBI" id="CHEBI:15378"/>
        <dbReference type="ChEBI" id="CHEBI:30616"/>
        <dbReference type="ChEBI" id="CHEBI:43474"/>
        <dbReference type="ChEBI" id="CHEBI:48775"/>
        <dbReference type="ChEBI" id="CHEBI:456216"/>
        <dbReference type="EC" id="7.2.2.21"/>
    </reaction>
</comment>
<dbReference type="EC" id="7.2.2.21" evidence="14"/>
<feature type="transmembrane region" description="Helical" evidence="16">
    <location>
        <begin position="464"/>
        <end position="486"/>
    </location>
</feature>
<dbReference type="InterPro" id="IPR059000">
    <property type="entry name" value="ATPase_P-type_domA"/>
</dbReference>
<dbReference type="InterPro" id="IPR023299">
    <property type="entry name" value="ATPase_P-typ_cyto_dom_N"/>
</dbReference>
<keyword evidence="16" id="KW-1003">Cell membrane</keyword>
<proteinExistence type="inferred from homology"/>
<dbReference type="Pfam" id="PF00702">
    <property type="entry name" value="Hydrolase"/>
    <property type="match status" value="1"/>
</dbReference>
<dbReference type="InterPro" id="IPR027256">
    <property type="entry name" value="P-typ_ATPase_IB"/>
</dbReference>
<dbReference type="InterPro" id="IPR006121">
    <property type="entry name" value="HMA_dom"/>
</dbReference>
<evidence type="ECO:0000256" key="13">
    <source>
        <dbReference type="ARBA" id="ARBA00023136"/>
    </source>
</evidence>
<dbReference type="SUPFAM" id="SSF55008">
    <property type="entry name" value="HMA, heavy metal-associated domain"/>
    <property type="match status" value="2"/>
</dbReference>
<dbReference type="Gene3D" id="3.30.70.100">
    <property type="match status" value="2"/>
</dbReference>
<evidence type="ECO:0000256" key="3">
    <source>
        <dbReference type="ARBA" id="ARBA00022448"/>
    </source>
</evidence>
<dbReference type="SFLD" id="SFLDG00002">
    <property type="entry name" value="C1.7:_P-type_atpase_like"/>
    <property type="match status" value="1"/>
</dbReference>
<dbReference type="SFLD" id="SFLDS00003">
    <property type="entry name" value="Haloacid_Dehalogenase"/>
    <property type="match status" value="1"/>
</dbReference>
<dbReference type="InterPro" id="IPR001757">
    <property type="entry name" value="P_typ_ATPase"/>
</dbReference>
<comment type="similarity">
    <text evidence="2 16">Belongs to the cation transport ATPase (P-type) (TC 3.A.3) family. Type IB subfamily.</text>
</comment>
<keyword evidence="13 16" id="KW-0472">Membrane</keyword>
<dbReference type="PROSITE" id="PS00154">
    <property type="entry name" value="ATPASE_E1_E2"/>
    <property type="match status" value="1"/>
</dbReference>
<keyword evidence="9 16" id="KW-0067">ATP-binding</keyword>
<evidence type="ECO:0000313" key="18">
    <source>
        <dbReference type="EMBL" id="GEQ04264.1"/>
    </source>
</evidence>
<dbReference type="NCBIfam" id="TIGR01525">
    <property type="entry name" value="ATPase-IB_hvy"/>
    <property type="match status" value="1"/>
</dbReference>
<keyword evidence="10" id="KW-1278">Translocase</keyword>
<dbReference type="InterPro" id="IPR036163">
    <property type="entry name" value="HMA_dom_sf"/>
</dbReference>
<organism evidence="18 19">
    <name type="scientific">Staphylococcus gallinarum</name>
    <dbReference type="NCBI Taxonomy" id="1293"/>
    <lineage>
        <taxon>Bacteria</taxon>
        <taxon>Bacillati</taxon>
        <taxon>Bacillota</taxon>
        <taxon>Bacilli</taxon>
        <taxon>Bacillales</taxon>
        <taxon>Staphylococcaceae</taxon>
        <taxon>Staphylococcus</taxon>
    </lineage>
</organism>
<comment type="subcellular location">
    <subcellularLocation>
        <location evidence="16">Cell membrane</location>
    </subcellularLocation>
    <subcellularLocation>
        <location evidence="1">Membrane</location>
        <topology evidence="1">Multi-pass membrane protein</topology>
    </subcellularLocation>
</comment>
<feature type="transmembrane region" description="Helical" evidence="16">
    <location>
        <begin position="430"/>
        <end position="452"/>
    </location>
</feature>
<dbReference type="InterPro" id="IPR023214">
    <property type="entry name" value="HAD_sf"/>
</dbReference>
<evidence type="ECO:0000256" key="12">
    <source>
        <dbReference type="ARBA" id="ARBA00023065"/>
    </source>
</evidence>
<dbReference type="Proteomes" id="UP000321057">
    <property type="component" value="Unassembled WGS sequence"/>
</dbReference>
<accession>A0ABQ0XY39</accession>
<dbReference type="RefSeq" id="WP_042738023.1">
    <property type="nucleotide sequence ID" value="NZ_BKAX01000001.1"/>
</dbReference>
<evidence type="ECO:0000256" key="15">
    <source>
        <dbReference type="ARBA" id="ARBA00049338"/>
    </source>
</evidence>
<name>A0ABQ0XY39_STAGA</name>
<dbReference type="InterPro" id="IPR008250">
    <property type="entry name" value="ATPase_P-typ_transduc_dom_A_sf"/>
</dbReference>
<feature type="domain" description="HMA" evidence="17">
    <location>
        <begin position="126"/>
        <end position="189"/>
    </location>
</feature>
<evidence type="ECO:0000256" key="10">
    <source>
        <dbReference type="ARBA" id="ARBA00022967"/>
    </source>
</evidence>